<dbReference type="PANTHER" id="PTHR43685">
    <property type="entry name" value="GLYCOSYLTRANSFERASE"/>
    <property type="match status" value="1"/>
</dbReference>
<dbReference type="InterPro" id="IPR029044">
    <property type="entry name" value="Nucleotide-diphossugar_trans"/>
</dbReference>
<dbReference type="Gene3D" id="3.90.550.10">
    <property type="entry name" value="Spore Coat Polysaccharide Biosynthesis Protein SpsA, Chain A"/>
    <property type="match status" value="1"/>
</dbReference>
<reference evidence="4 5" key="1">
    <citation type="journal article" date="2013" name="ISME J.">
        <title>A metabolic model for members of the genus Tetrasphaera involved in enhanced biological phosphorus removal.</title>
        <authorList>
            <person name="Kristiansen R."/>
            <person name="Nguyen H.T.T."/>
            <person name="Saunders A.M."/>
            <person name="Nielsen J.L."/>
            <person name="Wimmer R."/>
            <person name="Le V.Q."/>
            <person name="McIlroy S.J."/>
            <person name="Petrovski S."/>
            <person name="Seviour R.J."/>
            <person name="Calteau A."/>
            <person name="Nielsen K.L."/>
            <person name="Nielsen P.H."/>
        </authorList>
    </citation>
    <scope>NUCLEOTIDE SEQUENCE [LARGE SCALE GENOMIC DNA]</scope>
    <source>
        <strain evidence="4 5">T1-X7</strain>
    </source>
</reference>
<dbReference type="Proteomes" id="UP000035721">
    <property type="component" value="Unassembled WGS sequence"/>
</dbReference>
<gene>
    <name evidence="4" type="ORF">BN12_4160021</name>
</gene>
<keyword evidence="5" id="KW-1185">Reference proteome</keyword>
<comment type="similarity">
    <text evidence="1">Belongs to the glycosyltransferase 2 family.</text>
</comment>
<evidence type="ECO:0000313" key="4">
    <source>
        <dbReference type="EMBL" id="CCH79344.1"/>
    </source>
</evidence>
<evidence type="ECO:0000256" key="1">
    <source>
        <dbReference type="ARBA" id="ARBA00006739"/>
    </source>
</evidence>
<comment type="caution">
    <text evidence="4">The sequence shown here is derived from an EMBL/GenBank/DDBJ whole genome shotgun (WGS) entry which is preliminary data.</text>
</comment>
<sequence length="212" mass="23343">MARTDLVAFADDDSWWAAGALEEASRAFAKHPRLGLLAGRIEVGPSRRLDAVCEEMCAAPWGQSADLPGPDVLGFLACGAVVRRQAFLDSGGFGRVVPFGGEEERLALDLAARGWGLSYVDAVVARHEPSPTRESPGARSARLGFHHLLTAVQRRPPDVVRDRWRGGHHPPYGRWEAAWRLALAVTRRRRLPDAVERRARQADALWAAERTD</sequence>
<proteinExistence type="inferred from homology"/>
<organism evidence="4 5">
    <name type="scientific">Nostocoides japonicum T1-X7</name>
    <dbReference type="NCBI Taxonomy" id="1194083"/>
    <lineage>
        <taxon>Bacteria</taxon>
        <taxon>Bacillati</taxon>
        <taxon>Actinomycetota</taxon>
        <taxon>Actinomycetes</taxon>
        <taxon>Micrococcales</taxon>
        <taxon>Intrasporangiaceae</taxon>
        <taxon>Nostocoides</taxon>
    </lineage>
</organism>
<dbReference type="SUPFAM" id="SSF53448">
    <property type="entry name" value="Nucleotide-diphospho-sugar transferases"/>
    <property type="match status" value="1"/>
</dbReference>
<dbReference type="STRING" id="1194083.BN12_4160021"/>
<accession>A0A077M5B3</accession>
<dbReference type="InterPro" id="IPR050834">
    <property type="entry name" value="Glycosyltransf_2"/>
</dbReference>
<name>A0A077M5B3_9MICO</name>
<keyword evidence="2" id="KW-0328">Glycosyltransferase</keyword>
<evidence type="ECO:0000256" key="2">
    <source>
        <dbReference type="ARBA" id="ARBA00022676"/>
    </source>
</evidence>
<dbReference type="PANTHER" id="PTHR43685:SF5">
    <property type="entry name" value="GLYCOSYLTRANSFERASE EPSE-RELATED"/>
    <property type="match status" value="1"/>
</dbReference>
<dbReference type="AlphaFoldDB" id="A0A077M5B3"/>
<dbReference type="EMBL" id="CAJB01000353">
    <property type="protein sequence ID" value="CCH79344.1"/>
    <property type="molecule type" value="Genomic_DNA"/>
</dbReference>
<keyword evidence="3 4" id="KW-0808">Transferase</keyword>
<dbReference type="GO" id="GO:0016757">
    <property type="term" value="F:glycosyltransferase activity"/>
    <property type="evidence" value="ECO:0007669"/>
    <property type="project" value="UniProtKB-KW"/>
</dbReference>
<protein>
    <submittedName>
        <fullName evidence="4">Glycosyl transferase family 2</fullName>
    </submittedName>
</protein>
<evidence type="ECO:0000256" key="3">
    <source>
        <dbReference type="ARBA" id="ARBA00022679"/>
    </source>
</evidence>
<evidence type="ECO:0000313" key="5">
    <source>
        <dbReference type="Proteomes" id="UP000035721"/>
    </source>
</evidence>